<keyword evidence="1" id="KW-1133">Transmembrane helix</keyword>
<evidence type="ECO:0000313" key="2">
    <source>
        <dbReference type="EMBL" id="BCI86301.1"/>
    </source>
</evidence>
<evidence type="ECO:0000313" key="3">
    <source>
        <dbReference type="EMBL" id="OOK79274.1"/>
    </source>
</evidence>
<evidence type="ECO:0000313" key="4">
    <source>
        <dbReference type="EMBL" id="OOK80516.1"/>
    </source>
</evidence>
<evidence type="ECO:0000256" key="1">
    <source>
        <dbReference type="SAM" id="Phobius"/>
    </source>
</evidence>
<reference evidence="2 7" key="2">
    <citation type="submission" date="2020-07" db="EMBL/GenBank/DDBJ databases">
        <title>Mycobacterium kansasii (former subtype) with zoonotic potential isolated from diseased indoor pet cat, Japan.</title>
        <authorList>
            <person name="Fukano H."/>
            <person name="Terazono T."/>
            <person name="Hoshino Y."/>
        </authorList>
    </citation>
    <scope>NUCLEOTIDE SEQUENCE [LARGE SCALE GENOMIC DNA]</scope>
    <source>
        <strain evidence="2 7">Kuro-I</strain>
    </source>
</reference>
<keyword evidence="1" id="KW-0812">Transmembrane</keyword>
<dbReference type="EMBL" id="MVBN01000002">
    <property type="protein sequence ID" value="OOK80516.1"/>
    <property type="molecule type" value="Genomic_DNA"/>
</dbReference>
<evidence type="ECO:0000313" key="5">
    <source>
        <dbReference type="Proteomes" id="UP000188532"/>
    </source>
</evidence>
<keyword evidence="1" id="KW-0472">Membrane</keyword>
<proteinExistence type="predicted"/>
<sequence>MSTGTHHHAEALTTNTITSQNHSRCKFRFGRRVESYKNLANIERDFPIIKTDDLDLRPIHHRLADRVKAHVLICILACCLVWHGLSKTRLPSLARFFAQAPGIWPHGDWLRLRHNLIFLLGVGNSYSH</sequence>
<dbReference type="Proteomes" id="UP000188532">
    <property type="component" value="Unassembled WGS sequence"/>
</dbReference>
<dbReference type="AlphaFoldDB" id="A0A1V3XJ91"/>
<dbReference type="EMBL" id="MVBM01000002">
    <property type="protein sequence ID" value="OOK79274.1"/>
    <property type="molecule type" value="Genomic_DNA"/>
</dbReference>
<dbReference type="EMBL" id="AP023343">
    <property type="protein sequence ID" value="BCI86301.1"/>
    <property type="molecule type" value="Genomic_DNA"/>
</dbReference>
<organism evidence="3 6">
    <name type="scientific">Mycobacterium kansasii</name>
    <dbReference type="NCBI Taxonomy" id="1768"/>
    <lineage>
        <taxon>Bacteria</taxon>
        <taxon>Bacillati</taxon>
        <taxon>Actinomycetota</taxon>
        <taxon>Actinomycetes</taxon>
        <taxon>Mycobacteriales</taxon>
        <taxon>Mycobacteriaceae</taxon>
        <taxon>Mycobacterium</taxon>
    </lineage>
</organism>
<evidence type="ECO:0000313" key="7">
    <source>
        <dbReference type="Proteomes" id="UP000516380"/>
    </source>
</evidence>
<evidence type="ECO:0000313" key="6">
    <source>
        <dbReference type="Proteomes" id="UP000189229"/>
    </source>
</evidence>
<dbReference type="Proteomes" id="UP000516380">
    <property type="component" value="Chromosome"/>
</dbReference>
<accession>A0A1V3XJ91</accession>
<keyword evidence="7" id="KW-1185">Reference proteome</keyword>
<feature type="transmembrane region" description="Helical" evidence="1">
    <location>
        <begin position="67"/>
        <end position="85"/>
    </location>
</feature>
<name>A0A1V3XJ91_MYCKA</name>
<protein>
    <submittedName>
        <fullName evidence="3">Transposase domain protein</fullName>
    </submittedName>
</protein>
<dbReference type="Proteomes" id="UP000189229">
    <property type="component" value="Unassembled WGS sequence"/>
</dbReference>
<gene>
    <name evidence="4" type="ORF">BZL29_2439</name>
    <name evidence="3" type="ORF">BZL30_2479</name>
    <name evidence="2" type="ORF">NIIDMKKI_15070</name>
</gene>
<reference evidence="5 6" key="1">
    <citation type="submission" date="2017-02" db="EMBL/GenBank/DDBJ databases">
        <title>Complete genome sequences of Mycobacterium kansasii strains isolated from rhesus macaques.</title>
        <authorList>
            <person name="Panda A."/>
            <person name="Nagaraj S."/>
            <person name="Zhao X."/>
            <person name="Tettelin H."/>
            <person name="Detolla L.J."/>
        </authorList>
    </citation>
    <scope>NUCLEOTIDE SEQUENCE [LARGE SCALE GENOMIC DNA]</scope>
    <source>
        <strain evidence="4 5">11-3469</strain>
        <strain evidence="3 6">11-3813</strain>
    </source>
</reference>